<keyword evidence="2" id="KW-0808">Transferase</keyword>
<dbReference type="Gene3D" id="2.60.120.10">
    <property type="entry name" value="Jelly Rolls"/>
    <property type="match status" value="1"/>
</dbReference>
<evidence type="ECO:0000259" key="1">
    <source>
        <dbReference type="PROSITE" id="PS51063"/>
    </source>
</evidence>
<gene>
    <name evidence="2" type="ORF">GA0061098_1002482</name>
</gene>
<dbReference type="GO" id="GO:0016301">
    <property type="term" value="F:kinase activity"/>
    <property type="evidence" value="ECO:0007669"/>
    <property type="project" value="UniProtKB-KW"/>
</dbReference>
<dbReference type="PROSITE" id="PS51063">
    <property type="entry name" value="HTH_CRP_2"/>
    <property type="match status" value="1"/>
</dbReference>
<dbReference type="SUPFAM" id="SSF46785">
    <property type="entry name" value="Winged helix' DNA-binding domain"/>
    <property type="match status" value="1"/>
</dbReference>
<organism evidence="2 3">
    <name type="scientific">Bradyrhizobium shewense</name>
    <dbReference type="NCBI Taxonomy" id="1761772"/>
    <lineage>
        <taxon>Bacteria</taxon>
        <taxon>Pseudomonadati</taxon>
        <taxon>Pseudomonadota</taxon>
        <taxon>Alphaproteobacteria</taxon>
        <taxon>Hyphomicrobiales</taxon>
        <taxon>Nitrobacteraceae</taxon>
        <taxon>Bradyrhizobium</taxon>
    </lineage>
</organism>
<keyword evidence="3" id="KW-1185">Reference proteome</keyword>
<dbReference type="InterPro" id="IPR036390">
    <property type="entry name" value="WH_DNA-bd_sf"/>
</dbReference>
<dbReference type="AlphaFoldDB" id="A0A1C3UVK8"/>
<reference evidence="3" key="1">
    <citation type="submission" date="2016-08" db="EMBL/GenBank/DDBJ databases">
        <authorList>
            <person name="Varghese N."/>
            <person name="Submissions Spin"/>
        </authorList>
    </citation>
    <scope>NUCLEOTIDE SEQUENCE [LARGE SCALE GENOMIC DNA]</scope>
    <source>
        <strain evidence="3">ERR11</strain>
    </source>
</reference>
<dbReference type="GO" id="GO:0003677">
    <property type="term" value="F:DNA binding"/>
    <property type="evidence" value="ECO:0007669"/>
    <property type="project" value="InterPro"/>
</dbReference>
<dbReference type="GO" id="GO:0006355">
    <property type="term" value="P:regulation of DNA-templated transcription"/>
    <property type="evidence" value="ECO:0007669"/>
    <property type="project" value="InterPro"/>
</dbReference>
<name>A0A1C3UVK8_9BRAD</name>
<dbReference type="EMBL" id="FMAI01000002">
    <property type="protein sequence ID" value="SCB19479.1"/>
    <property type="molecule type" value="Genomic_DNA"/>
</dbReference>
<dbReference type="InterPro" id="IPR014710">
    <property type="entry name" value="RmlC-like_jellyroll"/>
</dbReference>
<sequence>MHGRLCALWNRRFRCGNVGFWLAPIPGQPREETVTGRPPNDLLRQLTHQDFELLAPHLQPVELAASHVLHHAGDDVAAVHFPCGPALVSFAVPVEDDREVESLLVGREGAVGIAAGRNPSLAYSRIVVKLGGSLVRLPLRALEQAQQRSATLQEVFSRYADCQFAQLLQTAACNAAHSIEQRAAKWIISAKESIGGAEIPLTHEQLAGMLGVSRSYASRVIQMFKARRILATRRGAILILDGAALEARACCCNDWVRKHFDEVLGGASPADG</sequence>
<dbReference type="Proteomes" id="UP000199184">
    <property type="component" value="Unassembled WGS sequence"/>
</dbReference>
<evidence type="ECO:0000313" key="2">
    <source>
        <dbReference type="EMBL" id="SCB19479.1"/>
    </source>
</evidence>
<dbReference type="SMART" id="SM00419">
    <property type="entry name" value="HTH_CRP"/>
    <property type="match status" value="1"/>
</dbReference>
<proteinExistence type="predicted"/>
<dbReference type="Pfam" id="PF13545">
    <property type="entry name" value="HTH_Crp_2"/>
    <property type="match status" value="1"/>
</dbReference>
<feature type="domain" description="HTH crp-type" evidence="1">
    <location>
        <begin position="177"/>
        <end position="243"/>
    </location>
</feature>
<protein>
    <submittedName>
        <fullName evidence="2">cAMP-binding domain of CRP or a regulatory subunit of cAMP-dependent protein kinases</fullName>
    </submittedName>
</protein>
<accession>A0A1C3UVK8</accession>
<dbReference type="InterPro" id="IPR012318">
    <property type="entry name" value="HTH_CRP"/>
</dbReference>
<evidence type="ECO:0000313" key="3">
    <source>
        <dbReference type="Proteomes" id="UP000199184"/>
    </source>
</evidence>
<keyword evidence="2" id="KW-0418">Kinase</keyword>